<dbReference type="InterPro" id="IPR035069">
    <property type="entry name" value="TTHA1013/TTHA0281-like"/>
</dbReference>
<dbReference type="Proteomes" id="UP000051966">
    <property type="component" value="Unassembled WGS sequence"/>
</dbReference>
<accession>A0A0R1VG32</accession>
<gene>
    <name evidence="1" type="ORF">FD41_GL001269</name>
</gene>
<dbReference type="SUPFAM" id="SSF143100">
    <property type="entry name" value="TTHA1013/TTHA0281-like"/>
    <property type="match status" value="1"/>
</dbReference>
<organism evidence="1 2">
    <name type="scientific">Lentilactobacillus farraginis DSM 18382 = JCM 14108</name>
    <dbReference type="NCBI Taxonomy" id="1423743"/>
    <lineage>
        <taxon>Bacteria</taxon>
        <taxon>Bacillati</taxon>
        <taxon>Bacillota</taxon>
        <taxon>Bacilli</taxon>
        <taxon>Lactobacillales</taxon>
        <taxon>Lactobacillaceae</taxon>
        <taxon>Lentilactobacillus</taxon>
    </lineage>
</organism>
<evidence type="ECO:0000313" key="2">
    <source>
        <dbReference type="Proteomes" id="UP000051966"/>
    </source>
</evidence>
<protein>
    <recommendedName>
        <fullName evidence="3">Toxin-antitoxin system, antitoxin component, HicB family</fullName>
    </recommendedName>
</protein>
<reference evidence="1 2" key="1">
    <citation type="journal article" date="2015" name="Genome Announc.">
        <title>Expanding the biotechnology potential of lactobacilli through comparative genomics of 213 strains and associated genera.</title>
        <authorList>
            <person name="Sun Z."/>
            <person name="Harris H.M."/>
            <person name="McCann A."/>
            <person name="Guo C."/>
            <person name="Argimon S."/>
            <person name="Zhang W."/>
            <person name="Yang X."/>
            <person name="Jeffery I.B."/>
            <person name="Cooney J.C."/>
            <person name="Kagawa T.F."/>
            <person name="Liu W."/>
            <person name="Song Y."/>
            <person name="Salvetti E."/>
            <person name="Wrobel A."/>
            <person name="Rasinkangas P."/>
            <person name="Parkhill J."/>
            <person name="Rea M.C."/>
            <person name="O'Sullivan O."/>
            <person name="Ritari J."/>
            <person name="Douillard F.P."/>
            <person name="Paul Ross R."/>
            <person name="Yang R."/>
            <person name="Briner A.E."/>
            <person name="Felis G.E."/>
            <person name="de Vos W.M."/>
            <person name="Barrangou R."/>
            <person name="Klaenhammer T.R."/>
            <person name="Caufield P.W."/>
            <person name="Cui Y."/>
            <person name="Zhang H."/>
            <person name="O'Toole P.W."/>
        </authorList>
    </citation>
    <scope>NUCLEOTIDE SEQUENCE [LARGE SCALE GENOMIC DNA]</scope>
    <source>
        <strain evidence="1 2">DSM 18382</strain>
    </source>
</reference>
<evidence type="ECO:0000313" key="1">
    <source>
        <dbReference type="EMBL" id="KRM02070.1"/>
    </source>
</evidence>
<dbReference type="AlphaFoldDB" id="A0A0R1VG32"/>
<dbReference type="EMBL" id="AZFY01000145">
    <property type="protein sequence ID" value="KRM02070.1"/>
    <property type="molecule type" value="Genomic_DNA"/>
</dbReference>
<keyword evidence="2" id="KW-1185">Reference proteome</keyword>
<evidence type="ECO:0008006" key="3">
    <source>
        <dbReference type="Google" id="ProtNLM"/>
    </source>
</evidence>
<comment type="caution">
    <text evidence="1">The sequence shown here is derived from an EMBL/GenBank/DDBJ whole genome shotgun (WGS) entry which is preliminary data.</text>
</comment>
<dbReference type="Gene3D" id="3.30.160.250">
    <property type="match status" value="1"/>
</dbReference>
<dbReference type="PATRIC" id="fig|1423743.5.peg.1318"/>
<name>A0A0R1VG32_9LACO</name>
<dbReference type="OrthoDB" id="5419659at2"/>
<proteinExistence type="predicted"/>
<sequence>MTMKYMYYALFTFDDEGKVEVTFPDHGNGAATFGGNVPDALYMAKDALVGYLLTMEDYGDKIPQATTDPRQIKHNQNQLVVPIEVNTTIAREREQNRNVKKTLVIPQYLNDLGNEQRINFSATLTNALKEQLGVKDK</sequence>